<evidence type="ECO:0008006" key="3">
    <source>
        <dbReference type="Google" id="ProtNLM"/>
    </source>
</evidence>
<gene>
    <name evidence="1" type="ORF">A2W18_05940</name>
</gene>
<dbReference type="Gene3D" id="3.30.460.40">
    <property type="match status" value="1"/>
</dbReference>
<reference evidence="1 2" key="1">
    <citation type="journal article" date="2016" name="Nat. Commun.">
        <title>Thousands of microbial genomes shed light on interconnected biogeochemical processes in an aquifer system.</title>
        <authorList>
            <person name="Anantharaman K."/>
            <person name="Brown C.T."/>
            <person name="Hug L.A."/>
            <person name="Sharon I."/>
            <person name="Castelle C.J."/>
            <person name="Probst A.J."/>
            <person name="Thomas B.C."/>
            <person name="Singh A."/>
            <person name="Wilkins M.J."/>
            <person name="Karaoz U."/>
            <person name="Brodie E.L."/>
            <person name="Williams K.H."/>
            <person name="Hubbard S.S."/>
            <person name="Banfield J.F."/>
        </authorList>
    </citation>
    <scope>NUCLEOTIDE SEQUENCE [LARGE SCALE GENOMIC DNA]</scope>
</reference>
<evidence type="ECO:0000313" key="2">
    <source>
        <dbReference type="Proteomes" id="UP000179076"/>
    </source>
</evidence>
<name>A0A1F6V6X3_9PROT</name>
<dbReference type="Proteomes" id="UP000179076">
    <property type="component" value="Unassembled WGS sequence"/>
</dbReference>
<protein>
    <recommendedName>
        <fullName evidence="3">Nucleotidyl transferase AbiEii/AbiGii toxin family protein</fullName>
    </recommendedName>
</protein>
<dbReference type="AlphaFoldDB" id="A0A1F6V6X3"/>
<proteinExistence type="predicted"/>
<organism evidence="1 2">
    <name type="scientific">Candidatus Muproteobacteria bacterium RBG_16_60_9</name>
    <dbReference type="NCBI Taxonomy" id="1817755"/>
    <lineage>
        <taxon>Bacteria</taxon>
        <taxon>Pseudomonadati</taxon>
        <taxon>Pseudomonadota</taxon>
        <taxon>Candidatus Muproteobacteria</taxon>
    </lineage>
</organism>
<dbReference type="InterPro" id="IPR043519">
    <property type="entry name" value="NT_sf"/>
</dbReference>
<sequence length="163" mass="18419">MFYLDLFRALEQHKVRYLLVGGLAMNFHGVPRMTMDVDIVLALDPKNKDAFVDASRSLKLRPVAPVSLDDLFDPVKRRVWIDTKNMIVFALRPDDASGPTVDILMDPVIEMEAAFSRAQSRDVQGVRIALAAIDDLIRLKEHTGRAQDKADVAHLRRIRGISR</sequence>
<comment type="caution">
    <text evidence="1">The sequence shown here is derived from an EMBL/GenBank/DDBJ whole genome shotgun (WGS) entry which is preliminary data.</text>
</comment>
<dbReference type="SUPFAM" id="SSF81301">
    <property type="entry name" value="Nucleotidyltransferase"/>
    <property type="match status" value="1"/>
</dbReference>
<accession>A0A1F6V6X3</accession>
<evidence type="ECO:0000313" key="1">
    <source>
        <dbReference type="EMBL" id="OGI65365.1"/>
    </source>
</evidence>
<dbReference type="EMBL" id="MFSP01000110">
    <property type="protein sequence ID" value="OGI65365.1"/>
    <property type="molecule type" value="Genomic_DNA"/>
</dbReference>